<protein>
    <submittedName>
        <fullName evidence="1">Uncharacterized protein</fullName>
    </submittedName>
</protein>
<gene>
    <name evidence="1" type="ORF">MILVUS5_LOCUS25045</name>
</gene>
<accession>A0ACB0KQX1</accession>
<proteinExistence type="predicted"/>
<organism evidence="1 2">
    <name type="scientific">Trifolium pratense</name>
    <name type="common">Red clover</name>
    <dbReference type="NCBI Taxonomy" id="57577"/>
    <lineage>
        <taxon>Eukaryota</taxon>
        <taxon>Viridiplantae</taxon>
        <taxon>Streptophyta</taxon>
        <taxon>Embryophyta</taxon>
        <taxon>Tracheophyta</taxon>
        <taxon>Spermatophyta</taxon>
        <taxon>Magnoliopsida</taxon>
        <taxon>eudicotyledons</taxon>
        <taxon>Gunneridae</taxon>
        <taxon>Pentapetalae</taxon>
        <taxon>rosids</taxon>
        <taxon>fabids</taxon>
        <taxon>Fabales</taxon>
        <taxon>Fabaceae</taxon>
        <taxon>Papilionoideae</taxon>
        <taxon>50 kb inversion clade</taxon>
        <taxon>NPAAA clade</taxon>
        <taxon>Hologalegina</taxon>
        <taxon>IRL clade</taxon>
        <taxon>Trifolieae</taxon>
        <taxon>Trifolium</taxon>
    </lineage>
</organism>
<evidence type="ECO:0000313" key="1">
    <source>
        <dbReference type="EMBL" id="CAJ2658719.1"/>
    </source>
</evidence>
<evidence type="ECO:0000313" key="2">
    <source>
        <dbReference type="Proteomes" id="UP001177021"/>
    </source>
</evidence>
<keyword evidence="2" id="KW-1185">Reference proteome</keyword>
<reference evidence="1" key="1">
    <citation type="submission" date="2023-10" db="EMBL/GenBank/DDBJ databases">
        <authorList>
            <person name="Rodriguez Cubillos JULIANA M."/>
            <person name="De Vega J."/>
        </authorList>
    </citation>
    <scope>NUCLEOTIDE SEQUENCE</scope>
</reference>
<name>A0ACB0KQX1_TRIPR</name>
<comment type="caution">
    <text evidence="1">The sequence shown here is derived from an EMBL/GenBank/DDBJ whole genome shotgun (WGS) entry which is preliminary data.</text>
</comment>
<dbReference type="EMBL" id="CASHSV030000311">
    <property type="protein sequence ID" value="CAJ2658719.1"/>
    <property type="molecule type" value="Genomic_DNA"/>
</dbReference>
<sequence length="168" mass="19021">MVHGIKLPIGYVKVAMDVSVISDAPLPISIEYGEVSIVGQAIGTIVPWPFKLVELIVERQKIPKKIQNKDKLSAFAVIVYARYLYDKLICPRGLTYKISFLSPHVSFDDLQGKDIARLLMKTKVLKDEKIILAPYNIGIRGFCLSSIPMLRLYIFWIRSVANLQIMEV</sequence>
<dbReference type="Proteomes" id="UP001177021">
    <property type="component" value="Unassembled WGS sequence"/>
</dbReference>